<feature type="domain" description="EF-hand" evidence="1">
    <location>
        <begin position="2"/>
        <end position="37"/>
    </location>
</feature>
<protein>
    <recommendedName>
        <fullName evidence="1">EF-hand domain-containing protein</fullName>
    </recommendedName>
</protein>
<organism evidence="2 3">
    <name type="scientific">Gossypium mustelinum</name>
    <name type="common">Cotton</name>
    <name type="synonym">Gossypium caicoense</name>
    <dbReference type="NCBI Taxonomy" id="34275"/>
    <lineage>
        <taxon>Eukaryota</taxon>
        <taxon>Viridiplantae</taxon>
        <taxon>Streptophyta</taxon>
        <taxon>Embryophyta</taxon>
        <taxon>Tracheophyta</taxon>
        <taxon>Spermatophyta</taxon>
        <taxon>Magnoliopsida</taxon>
        <taxon>eudicotyledons</taxon>
        <taxon>Gunneridae</taxon>
        <taxon>Pentapetalae</taxon>
        <taxon>rosids</taxon>
        <taxon>malvids</taxon>
        <taxon>Malvales</taxon>
        <taxon>Malvaceae</taxon>
        <taxon>Malvoideae</taxon>
        <taxon>Gossypium</taxon>
    </lineage>
</organism>
<sequence>MNRKEELKEAFDVFDIDKDGLISFEESGSVPYYLGLKEGTRWRLQSNDKNLQRWKQWLPIGMQKISESKNQSQLLQPIRHKLITHFTYSSSNLNLILFNLKPFKPNILPINISKWYQ</sequence>
<evidence type="ECO:0000313" key="3">
    <source>
        <dbReference type="Proteomes" id="UP000323597"/>
    </source>
</evidence>
<dbReference type="Pfam" id="PF00036">
    <property type="entry name" value="EF-hand_1"/>
    <property type="match status" value="1"/>
</dbReference>
<dbReference type="GO" id="GO:0005509">
    <property type="term" value="F:calcium ion binding"/>
    <property type="evidence" value="ECO:0007669"/>
    <property type="project" value="InterPro"/>
</dbReference>
<reference evidence="2 3" key="1">
    <citation type="submission" date="2019-07" db="EMBL/GenBank/DDBJ databases">
        <title>WGS assembly of Gossypium mustelinum.</title>
        <authorList>
            <person name="Chen Z.J."/>
            <person name="Sreedasyam A."/>
            <person name="Ando A."/>
            <person name="Song Q."/>
            <person name="De L."/>
            <person name="Hulse-Kemp A."/>
            <person name="Ding M."/>
            <person name="Ye W."/>
            <person name="Kirkbride R."/>
            <person name="Jenkins J."/>
            <person name="Plott C."/>
            <person name="Lovell J."/>
            <person name="Lin Y.-M."/>
            <person name="Vaughn R."/>
            <person name="Liu B."/>
            <person name="Li W."/>
            <person name="Simpson S."/>
            <person name="Scheffler B."/>
            <person name="Saski C."/>
            <person name="Grover C."/>
            <person name="Hu G."/>
            <person name="Conover J."/>
            <person name="Carlson J."/>
            <person name="Shu S."/>
            <person name="Boston L."/>
            <person name="Williams M."/>
            <person name="Peterson D."/>
            <person name="Mcgee K."/>
            <person name="Jones D."/>
            <person name="Wendel J."/>
            <person name="Stelly D."/>
            <person name="Grimwood J."/>
            <person name="Schmutz J."/>
        </authorList>
    </citation>
    <scope>NUCLEOTIDE SEQUENCE [LARGE SCALE GENOMIC DNA]</scope>
    <source>
        <strain evidence="2">1408120.09</strain>
    </source>
</reference>
<keyword evidence="3" id="KW-1185">Reference proteome</keyword>
<dbReference type="AlphaFoldDB" id="A0A5D2WGJ6"/>
<dbReference type="Proteomes" id="UP000323597">
    <property type="component" value="Chromosome A13"/>
</dbReference>
<dbReference type="Gene3D" id="1.10.238.10">
    <property type="entry name" value="EF-hand"/>
    <property type="match status" value="1"/>
</dbReference>
<evidence type="ECO:0000259" key="1">
    <source>
        <dbReference type="PROSITE" id="PS50222"/>
    </source>
</evidence>
<name>A0A5D2WGJ6_GOSMU</name>
<dbReference type="EMBL" id="CM017648">
    <property type="protein sequence ID" value="TYJ00832.1"/>
    <property type="molecule type" value="Genomic_DNA"/>
</dbReference>
<dbReference type="InterPro" id="IPR011992">
    <property type="entry name" value="EF-hand-dom_pair"/>
</dbReference>
<dbReference type="PROSITE" id="PS50222">
    <property type="entry name" value="EF_HAND_2"/>
    <property type="match status" value="1"/>
</dbReference>
<proteinExistence type="predicted"/>
<dbReference type="InterPro" id="IPR002048">
    <property type="entry name" value="EF_hand_dom"/>
</dbReference>
<dbReference type="SUPFAM" id="SSF47473">
    <property type="entry name" value="EF-hand"/>
    <property type="match status" value="1"/>
</dbReference>
<accession>A0A5D2WGJ6</accession>
<gene>
    <name evidence="2" type="ORF">E1A91_A13G112900v1</name>
</gene>
<evidence type="ECO:0000313" key="2">
    <source>
        <dbReference type="EMBL" id="TYJ00832.1"/>
    </source>
</evidence>